<dbReference type="SMART" id="SM01078">
    <property type="entry name" value="CGGC"/>
    <property type="match status" value="1"/>
</dbReference>
<dbReference type="Pfam" id="PF08821">
    <property type="entry name" value="CGGC"/>
    <property type="match status" value="1"/>
</dbReference>
<evidence type="ECO:0000313" key="2">
    <source>
        <dbReference type="EMBL" id="SJZ84231.1"/>
    </source>
</evidence>
<accession>A0A1T4NYD6</accession>
<reference evidence="3" key="1">
    <citation type="submission" date="2017-02" db="EMBL/GenBank/DDBJ databases">
        <authorList>
            <person name="Varghese N."/>
            <person name="Submissions S."/>
        </authorList>
    </citation>
    <scope>NUCLEOTIDE SEQUENCE [LARGE SCALE GENOMIC DNA]</scope>
    <source>
        <strain evidence="3">ATCC BAA-73</strain>
    </source>
</reference>
<dbReference type="EMBL" id="FUWM01000016">
    <property type="protein sequence ID" value="SJZ84231.1"/>
    <property type="molecule type" value="Genomic_DNA"/>
</dbReference>
<keyword evidence="3" id="KW-1185">Reference proteome</keyword>
<proteinExistence type="predicted"/>
<evidence type="ECO:0000313" key="3">
    <source>
        <dbReference type="Proteomes" id="UP000190625"/>
    </source>
</evidence>
<dbReference type="STRING" id="142842.SAMN02745118_01985"/>
<dbReference type="Proteomes" id="UP000190625">
    <property type="component" value="Unassembled WGS sequence"/>
</dbReference>
<feature type="domain" description="CGGC" evidence="1">
    <location>
        <begin position="4"/>
        <end position="111"/>
    </location>
</feature>
<evidence type="ECO:0000259" key="1">
    <source>
        <dbReference type="SMART" id="SM01078"/>
    </source>
</evidence>
<name>A0A1T4NYD6_9FIRM</name>
<dbReference type="AlphaFoldDB" id="A0A1T4NYD6"/>
<protein>
    <submittedName>
        <fullName evidence="2">Predicted metal-binding protein</fullName>
    </submittedName>
</protein>
<dbReference type="RefSeq" id="WP_200806462.1">
    <property type="nucleotide sequence ID" value="NZ_FUWM01000016.1"/>
</dbReference>
<sequence>MTIKAGLIRCQQTEDYCPATTCFTNAREGKGGLEETGPVEIIALNTCGGCSGKKAISRAMTMKERGAEIIIFASCILRGTPGYIDYKCPFGKKLKKLVEEKTSLEVIEWTH</sequence>
<gene>
    <name evidence="2" type="ORF">SAMN02745118_01985</name>
</gene>
<organism evidence="2 3">
    <name type="scientific">Selenihalanaerobacter shriftii</name>
    <dbReference type="NCBI Taxonomy" id="142842"/>
    <lineage>
        <taxon>Bacteria</taxon>
        <taxon>Bacillati</taxon>
        <taxon>Bacillota</taxon>
        <taxon>Clostridia</taxon>
        <taxon>Halanaerobiales</taxon>
        <taxon>Halobacteroidaceae</taxon>
        <taxon>Selenihalanaerobacter</taxon>
    </lineage>
</organism>
<dbReference type="InterPro" id="IPR014925">
    <property type="entry name" value="CGGC_dom"/>
</dbReference>